<gene>
    <name evidence="1" type="ORF">DK846_01380</name>
</gene>
<name>A0A2V2N258_9EURY</name>
<dbReference type="AlphaFoldDB" id="A0A2V2N258"/>
<organism evidence="1 2">
    <name type="scientific">Methanospirillum lacunae</name>
    <dbReference type="NCBI Taxonomy" id="668570"/>
    <lineage>
        <taxon>Archaea</taxon>
        <taxon>Methanobacteriati</taxon>
        <taxon>Methanobacteriota</taxon>
        <taxon>Stenosarchaea group</taxon>
        <taxon>Methanomicrobia</taxon>
        <taxon>Methanomicrobiales</taxon>
        <taxon>Methanospirillaceae</taxon>
        <taxon>Methanospirillum</taxon>
    </lineage>
</organism>
<keyword evidence="2" id="KW-1185">Reference proteome</keyword>
<comment type="caution">
    <text evidence="1">The sequence shown here is derived from an EMBL/GenBank/DDBJ whole genome shotgun (WGS) entry which is preliminary data.</text>
</comment>
<dbReference type="Proteomes" id="UP000245657">
    <property type="component" value="Unassembled WGS sequence"/>
</dbReference>
<reference evidence="1 2" key="1">
    <citation type="submission" date="2018-05" db="EMBL/GenBank/DDBJ databases">
        <title>Draft genome of Methanospirillum lacunae Ki8-1.</title>
        <authorList>
            <person name="Dueholm M.S."/>
            <person name="Nielsen P.H."/>
            <person name="Bakmann L.F."/>
            <person name="Otzen D.E."/>
        </authorList>
    </citation>
    <scope>NUCLEOTIDE SEQUENCE [LARGE SCALE GENOMIC DNA]</scope>
    <source>
        <strain evidence="1 2">Ki8-1</strain>
    </source>
</reference>
<accession>A0A2V2N258</accession>
<evidence type="ECO:0000313" key="2">
    <source>
        <dbReference type="Proteomes" id="UP000245657"/>
    </source>
</evidence>
<dbReference type="RefSeq" id="WP_109967129.1">
    <property type="nucleotide sequence ID" value="NZ_CP176093.1"/>
</dbReference>
<dbReference type="OrthoDB" id="116606at2157"/>
<dbReference type="EMBL" id="QGMY01000002">
    <property type="protein sequence ID" value="PWR73849.1"/>
    <property type="molecule type" value="Genomic_DNA"/>
</dbReference>
<evidence type="ECO:0000313" key="1">
    <source>
        <dbReference type="EMBL" id="PWR73849.1"/>
    </source>
</evidence>
<dbReference type="GeneID" id="97549180"/>
<proteinExistence type="predicted"/>
<protein>
    <submittedName>
        <fullName evidence="1">Uncharacterized protein</fullName>
    </submittedName>
</protein>
<sequence>MPPVLHPVISGSSGSFSIIVSPSGILLEALSAVLSSYLTRSLYICGNYPVYLTKNIVDHNKIRVRRALTAYQIITILEEANESLILFEHDRTWYQDAPELIPIIGEVCKRKANEPQLIILFSDRLDQWLSQIDPYSSRVVYYLDTLAKPKKKQSQGVAHQNTLEGLW</sequence>